<dbReference type="GO" id="GO:0030182">
    <property type="term" value="P:neuron differentiation"/>
    <property type="evidence" value="ECO:0007669"/>
    <property type="project" value="TreeGrafter"/>
</dbReference>
<keyword evidence="6" id="KW-0371">Homeobox</keyword>
<dbReference type="PANTHER" id="PTHR24208">
    <property type="entry name" value="LIM/HOMEOBOX PROTEIN LHX"/>
    <property type="match status" value="1"/>
</dbReference>
<evidence type="ECO:0000256" key="3">
    <source>
        <dbReference type="ARBA" id="ARBA00022833"/>
    </source>
</evidence>
<dbReference type="AlphaFoldDB" id="A0A1S4ES66"/>
<dbReference type="PaxDb" id="121845-A0A1S4ES66"/>
<keyword evidence="4 8" id="KW-0440">LIM domain</keyword>
<sequence>MGVYEGLGPGMHWQQAQTHPPSVQSCGRIISTPLYDPSRNSSPNLPCGQQEPMNPSQTQLLNNNPSCCNFKREYNRGDNCHDCSQNNMYAARCNSTPSGEERKYSDLLEPKQEPTNLDSDEAANVTCAGCSRKIVDRFYLYAVDQRWHVSCLQCSQCGRTLDGEMTCFCKDGTIYCKNDYYRYVMF</sequence>
<dbReference type="PROSITE" id="PS50023">
    <property type="entry name" value="LIM_DOMAIN_2"/>
    <property type="match status" value="1"/>
</dbReference>
<reference evidence="12" key="1">
    <citation type="submission" date="2025-08" db="UniProtKB">
        <authorList>
            <consortium name="RefSeq"/>
        </authorList>
    </citation>
    <scope>IDENTIFICATION</scope>
</reference>
<dbReference type="PANTHER" id="PTHR24208:SF168">
    <property type="entry name" value="PROTEIN APTEROUS"/>
    <property type="match status" value="1"/>
</dbReference>
<dbReference type="GeneID" id="103523791"/>
<evidence type="ECO:0000313" key="11">
    <source>
        <dbReference type="Proteomes" id="UP000079169"/>
    </source>
</evidence>
<evidence type="ECO:0000256" key="8">
    <source>
        <dbReference type="PROSITE-ProRule" id="PRU00125"/>
    </source>
</evidence>
<protein>
    <submittedName>
        <fullName evidence="12">Protein apterous-like isoform X1</fullName>
    </submittedName>
</protein>
<evidence type="ECO:0000259" key="10">
    <source>
        <dbReference type="PROSITE" id="PS50023"/>
    </source>
</evidence>
<comment type="subcellular location">
    <subcellularLocation>
        <location evidence="1">Nucleus</location>
    </subcellularLocation>
</comment>
<accession>A0A1S4ES66</accession>
<keyword evidence="5" id="KW-0238">DNA-binding</keyword>
<dbReference type="SMART" id="SM00132">
    <property type="entry name" value="LIM"/>
    <property type="match status" value="1"/>
</dbReference>
<dbReference type="GO" id="GO:0000977">
    <property type="term" value="F:RNA polymerase II transcription regulatory region sequence-specific DNA binding"/>
    <property type="evidence" value="ECO:0007669"/>
    <property type="project" value="TreeGrafter"/>
</dbReference>
<dbReference type="GO" id="GO:0000981">
    <property type="term" value="F:DNA-binding transcription factor activity, RNA polymerase II-specific"/>
    <property type="evidence" value="ECO:0007669"/>
    <property type="project" value="TreeGrafter"/>
</dbReference>
<feature type="compositionally biased region" description="Polar residues" evidence="9">
    <location>
        <begin position="14"/>
        <end position="25"/>
    </location>
</feature>
<evidence type="ECO:0000256" key="5">
    <source>
        <dbReference type="ARBA" id="ARBA00023125"/>
    </source>
</evidence>
<dbReference type="Proteomes" id="UP000079169">
    <property type="component" value="Unplaced"/>
</dbReference>
<feature type="region of interest" description="Disordered" evidence="9">
    <location>
        <begin position="1"/>
        <end position="56"/>
    </location>
</feature>
<proteinExistence type="predicted"/>
<dbReference type="KEGG" id="dci:103523791"/>
<dbReference type="GO" id="GO:0005634">
    <property type="term" value="C:nucleus"/>
    <property type="evidence" value="ECO:0007669"/>
    <property type="project" value="UniProtKB-SubCell"/>
</dbReference>
<evidence type="ECO:0000256" key="4">
    <source>
        <dbReference type="ARBA" id="ARBA00023038"/>
    </source>
</evidence>
<dbReference type="FunFam" id="2.10.110.10:FF:000033">
    <property type="entry name" value="LIM/homeobox protein Lhx9 isoform X2"/>
    <property type="match status" value="1"/>
</dbReference>
<keyword evidence="7" id="KW-0539">Nucleus</keyword>
<name>A0A1S4ES66_DIACI</name>
<gene>
    <name evidence="12" type="primary">LOC103523791</name>
</gene>
<keyword evidence="11" id="KW-1185">Reference proteome</keyword>
<organism evidence="11 12">
    <name type="scientific">Diaphorina citri</name>
    <name type="common">Asian citrus psyllid</name>
    <dbReference type="NCBI Taxonomy" id="121845"/>
    <lineage>
        <taxon>Eukaryota</taxon>
        <taxon>Metazoa</taxon>
        <taxon>Ecdysozoa</taxon>
        <taxon>Arthropoda</taxon>
        <taxon>Hexapoda</taxon>
        <taxon>Insecta</taxon>
        <taxon>Pterygota</taxon>
        <taxon>Neoptera</taxon>
        <taxon>Paraneoptera</taxon>
        <taxon>Hemiptera</taxon>
        <taxon>Sternorrhyncha</taxon>
        <taxon>Psylloidea</taxon>
        <taxon>Psyllidae</taxon>
        <taxon>Diaphorininae</taxon>
        <taxon>Diaphorina</taxon>
    </lineage>
</organism>
<dbReference type="PROSITE" id="PS00478">
    <property type="entry name" value="LIM_DOMAIN_1"/>
    <property type="match status" value="1"/>
</dbReference>
<dbReference type="InterPro" id="IPR050453">
    <property type="entry name" value="LIM_Homeobox_TF"/>
</dbReference>
<keyword evidence="3 8" id="KW-0862">Zinc</keyword>
<evidence type="ECO:0000256" key="2">
    <source>
        <dbReference type="ARBA" id="ARBA00022723"/>
    </source>
</evidence>
<dbReference type="Pfam" id="PF00412">
    <property type="entry name" value="LIM"/>
    <property type="match status" value="1"/>
</dbReference>
<dbReference type="InterPro" id="IPR001781">
    <property type="entry name" value="Znf_LIM"/>
</dbReference>
<evidence type="ECO:0000256" key="6">
    <source>
        <dbReference type="ARBA" id="ARBA00023155"/>
    </source>
</evidence>
<evidence type="ECO:0000313" key="12">
    <source>
        <dbReference type="RefSeq" id="XP_017304887.1"/>
    </source>
</evidence>
<dbReference type="Gene3D" id="2.10.110.10">
    <property type="entry name" value="Cysteine Rich Protein"/>
    <property type="match status" value="1"/>
</dbReference>
<dbReference type="GO" id="GO:0046872">
    <property type="term" value="F:metal ion binding"/>
    <property type="evidence" value="ECO:0007669"/>
    <property type="project" value="UniProtKB-KW"/>
</dbReference>
<keyword evidence="2 8" id="KW-0479">Metal-binding</keyword>
<evidence type="ECO:0000256" key="9">
    <source>
        <dbReference type="SAM" id="MobiDB-lite"/>
    </source>
</evidence>
<dbReference type="RefSeq" id="XP_017304887.1">
    <property type="nucleotide sequence ID" value="XM_017449398.2"/>
</dbReference>
<feature type="domain" description="LIM zinc-binding" evidence="10">
    <location>
        <begin position="125"/>
        <end position="186"/>
    </location>
</feature>
<dbReference type="SUPFAM" id="SSF57716">
    <property type="entry name" value="Glucocorticoid receptor-like (DNA-binding domain)"/>
    <property type="match status" value="2"/>
</dbReference>
<dbReference type="STRING" id="121845.A0A1S4ES66"/>
<evidence type="ECO:0000256" key="7">
    <source>
        <dbReference type="ARBA" id="ARBA00023242"/>
    </source>
</evidence>
<evidence type="ECO:0000256" key="1">
    <source>
        <dbReference type="ARBA" id="ARBA00004123"/>
    </source>
</evidence>